<evidence type="ECO:0000313" key="2">
    <source>
        <dbReference type="EMBL" id="CAF4478554.1"/>
    </source>
</evidence>
<dbReference type="AlphaFoldDB" id="A0A814W141"/>
<proteinExistence type="predicted"/>
<dbReference type="Proteomes" id="UP000681967">
    <property type="component" value="Unassembled WGS sequence"/>
</dbReference>
<comment type="caution">
    <text evidence="1">The sequence shown here is derived from an EMBL/GenBank/DDBJ whole genome shotgun (WGS) entry which is preliminary data.</text>
</comment>
<sequence length="292" mass="35412">MYHLLWTTYWQSGLGQLIKQTPEQQQINYVVYSMNISFWPKEVKQIITTTEEQNIDTYTGPMNLVCYHKQELERQLRQIQIDWNEKVNHMSDYNLKVEQLLQDYITENLHEFQKEIEHEIKLITYDYQIEAIKQEFHRQNPTEYQKKLIEQSCLKRDEKETAEQELKYLQERIDHFNASDQSFEHSTIIDSIENVEIRQQLQQQWRKIIEQTKADFCMLSLKIAEEQRNRAELNYDNQVNKMYSIHDNASDFTILPLKMIDLINEHCRMIGERIQSVYNYKIECFRLKLKNG</sequence>
<evidence type="ECO:0000313" key="1">
    <source>
        <dbReference type="EMBL" id="CAF1196205.1"/>
    </source>
</evidence>
<reference evidence="1" key="1">
    <citation type="submission" date="2021-02" db="EMBL/GenBank/DDBJ databases">
        <authorList>
            <person name="Nowell W R."/>
        </authorList>
    </citation>
    <scope>NUCLEOTIDE SEQUENCE</scope>
</reference>
<gene>
    <name evidence="2" type="ORF">BYL167_LOCUS35012</name>
    <name evidence="1" type="ORF">CJN711_LOCUS11777</name>
</gene>
<protein>
    <submittedName>
        <fullName evidence="1">Uncharacterized protein</fullName>
    </submittedName>
</protein>
<dbReference type="EMBL" id="CAJOBH010072513">
    <property type="protein sequence ID" value="CAF4478554.1"/>
    <property type="molecule type" value="Genomic_DNA"/>
</dbReference>
<evidence type="ECO:0000313" key="3">
    <source>
        <dbReference type="Proteomes" id="UP000663855"/>
    </source>
</evidence>
<name>A0A814W141_9BILA</name>
<dbReference type="Proteomes" id="UP000663855">
    <property type="component" value="Unassembled WGS sequence"/>
</dbReference>
<dbReference type="EMBL" id="CAJNOV010005039">
    <property type="protein sequence ID" value="CAF1196205.1"/>
    <property type="molecule type" value="Genomic_DNA"/>
</dbReference>
<accession>A0A814W141</accession>
<organism evidence="1 3">
    <name type="scientific">Rotaria magnacalcarata</name>
    <dbReference type="NCBI Taxonomy" id="392030"/>
    <lineage>
        <taxon>Eukaryota</taxon>
        <taxon>Metazoa</taxon>
        <taxon>Spiralia</taxon>
        <taxon>Gnathifera</taxon>
        <taxon>Rotifera</taxon>
        <taxon>Eurotatoria</taxon>
        <taxon>Bdelloidea</taxon>
        <taxon>Philodinida</taxon>
        <taxon>Philodinidae</taxon>
        <taxon>Rotaria</taxon>
    </lineage>
</organism>